<dbReference type="GO" id="GO:0003677">
    <property type="term" value="F:DNA binding"/>
    <property type="evidence" value="ECO:0007669"/>
    <property type="project" value="InterPro"/>
</dbReference>
<dbReference type="STRING" id="537013.CLOSTMETH_01434"/>
<name>C0EC65_9FIRM</name>
<evidence type="ECO:0000259" key="1">
    <source>
        <dbReference type="Pfam" id="PF01797"/>
    </source>
</evidence>
<reference evidence="2 3" key="1">
    <citation type="submission" date="2009-01" db="EMBL/GenBank/DDBJ databases">
        <authorList>
            <person name="Fulton L."/>
            <person name="Clifton S."/>
            <person name="Fulton B."/>
            <person name="Xu J."/>
            <person name="Minx P."/>
            <person name="Pepin K.H."/>
            <person name="Johnson M."/>
            <person name="Bhonagiri V."/>
            <person name="Nash W.E."/>
            <person name="Mardis E.R."/>
            <person name="Wilson R.K."/>
        </authorList>
    </citation>
    <scope>NUCLEOTIDE SEQUENCE [LARGE SCALE GENOMIC DNA]</scope>
    <source>
        <strain evidence="2 3">DSM 5476</strain>
    </source>
</reference>
<protein>
    <recommendedName>
        <fullName evidence="1">Transposase IS200-like domain-containing protein</fullName>
    </recommendedName>
</protein>
<proteinExistence type="predicted"/>
<feature type="domain" description="Transposase IS200-like" evidence="1">
    <location>
        <begin position="1"/>
        <end position="57"/>
    </location>
</feature>
<comment type="caution">
    <text evidence="2">The sequence shown here is derived from an EMBL/GenBank/DDBJ whole genome shotgun (WGS) entry which is preliminary data.</text>
</comment>
<reference evidence="2 3" key="2">
    <citation type="submission" date="2009-02" db="EMBL/GenBank/DDBJ databases">
        <title>Draft genome sequence of Clostridium methylpentosum (DSM 5476).</title>
        <authorList>
            <person name="Sudarsanam P."/>
            <person name="Ley R."/>
            <person name="Guruge J."/>
            <person name="Turnbaugh P.J."/>
            <person name="Mahowald M."/>
            <person name="Liep D."/>
            <person name="Gordon J."/>
        </authorList>
    </citation>
    <scope>NUCLEOTIDE SEQUENCE [LARGE SCALE GENOMIC DNA]</scope>
    <source>
        <strain evidence="2 3">DSM 5476</strain>
    </source>
</reference>
<evidence type="ECO:0000313" key="3">
    <source>
        <dbReference type="Proteomes" id="UP000003340"/>
    </source>
</evidence>
<dbReference type="GO" id="GO:0004803">
    <property type="term" value="F:transposase activity"/>
    <property type="evidence" value="ECO:0007669"/>
    <property type="project" value="InterPro"/>
</dbReference>
<dbReference type="HOGENOM" id="CLU_101320_4_1_9"/>
<evidence type="ECO:0000313" key="2">
    <source>
        <dbReference type="EMBL" id="EEG30955.1"/>
    </source>
</evidence>
<dbReference type="Gene3D" id="3.30.70.1290">
    <property type="entry name" value="Transposase IS200-like"/>
    <property type="match status" value="1"/>
</dbReference>
<keyword evidence="3" id="KW-1185">Reference proteome</keyword>
<dbReference type="AlphaFoldDB" id="C0EC65"/>
<sequence>MFAPKDRRKGFYGEKRKEIVEMLRSLCNWKKVRILEAEVSPDHVHMLAEILPKISITGFKG</sequence>
<dbReference type="InterPro" id="IPR036515">
    <property type="entry name" value="Transposase_17_sf"/>
</dbReference>
<dbReference type="GO" id="GO:0006313">
    <property type="term" value="P:DNA transposition"/>
    <property type="evidence" value="ECO:0007669"/>
    <property type="project" value="InterPro"/>
</dbReference>
<gene>
    <name evidence="2" type="ORF">CLOSTMETH_01434</name>
</gene>
<dbReference type="SUPFAM" id="SSF143422">
    <property type="entry name" value="Transposase IS200-like"/>
    <property type="match status" value="1"/>
</dbReference>
<dbReference type="InterPro" id="IPR002686">
    <property type="entry name" value="Transposase_17"/>
</dbReference>
<accession>C0EC65</accession>
<dbReference type="PANTHER" id="PTHR33360:SF2">
    <property type="entry name" value="TRANSPOSASE FOR INSERTION SEQUENCE ELEMENT IS200"/>
    <property type="match status" value="1"/>
</dbReference>
<dbReference type="EMBL" id="ACEC01000046">
    <property type="protein sequence ID" value="EEG30955.1"/>
    <property type="molecule type" value="Genomic_DNA"/>
</dbReference>
<dbReference type="Proteomes" id="UP000003340">
    <property type="component" value="Unassembled WGS sequence"/>
</dbReference>
<dbReference type="Pfam" id="PF01797">
    <property type="entry name" value="Y1_Tnp"/>
    <property type="match status" value="1"/>
</dbReference>
<dbReference type="eggNOG" id="COG1943">
    <property type="taxonomic scope" value="Bacteria"/>
</dbReference>
<dbReference type="PANTHER" id="PTHR33360">
    <property type="entry name" value="TRANSPOSASE FOR INSERTION SEQUENCE ELEMENT IS200"/>
    <property type="match status" value="1"/>
</dbReference>
<organism evidence="2 3">
    <name type="scientific">[Clostridium] methylpentosum DSM 5476</name>
    <dbReference type="NCBI Taxonomy" id="537013"/>
    <lineage>
        <taxon>Bacteria</taxon>
        <taxon>Bacillati</taxon>
        <taxon>Bacillota</taxon>
        <taxon>Clostridia</taxon>
        <taxon>Eubacteriales</taxon>
        <taxon>Oscillospiraceae</taxon>
        <taxon>Oscillospiraceae incertae sedis</taxon>
    </lineage>
</organism>